<dbReference type="CDD" id="cd00118">
    <property type="entry name" value="LysM"/>
    <property type="match status" value="1"/>
</dbReference>
<dbReference type="PROSITE" id="PS51782">
    <property type="entry name" value="LYSM"/>
    <property type="match status" value="1"/>
</dbReference>
<feature type="domain" description="LysM" evidence="1">
    <location>
        <begin position="21"/>
        <end position="70"/>
    </location>
</feature>
<comment type="caution">
    <text evidence="2">The sequence shown here is derived from an EMBL/GenBank/DDBJ whole genome shotgun (WGS) entry which is preliminary data.</text>
</comment>
<evidence type="ECO:0000259" key="1">
    <source>
        <dbReference type="PROSITE" id="PS51782"/>
    </source>
</evidence>
<gene>
    <name evidence="2" type="ORF">S12H4_31209</name>
</gene>
<feature type="non-terminal residue" evidence="2">
    <location>
        <position position="1"/>
    </location>
</feature>
<sequence>AEKLVPEPVEPTPSEMGTPGGLYIVKPGDKLWDLAQDYYNEAYLWPNIFRVNLDKIKNPDTMVTGIEVKIPPLEGKFGNLTKKDIKEIAEGYVQVYLVYKQLGKEKAYYYLWVTKCCDIPDLINQFRDKIDEADINLITGIGGSPGIK</sequence>
<organism evidence="2">
    <name type="scientific">marine sediment metagenome</name>
    <dbReference type="NCBI Taxonomy" id="412755"/>
    <lineage>
        <taxon>unclassified sequences</taxon>
        <taxon>metagenomes</taxon>
        <taxon>ecological metagenomes</taxon>
    </lineage>
</organism>
<dbReference type="PANTHER" id="PTHR34700">
    <property type="entry name" value="POTASSIUM BINDING PROTEIN KBP"/>
    <property type="match status" value="1"/>
</dbReference>
<dbReference type="AlphaFoldDB" id="X1U8F4"/>
<name>X1U8F4_9ZZZZ</name>
<dbReference type="InterPro" id="IPR018392">
    <property type="entry name" value="LysM"/>
</dbReference>
<dbReference type="Gene3D" id="3.10.350.10">
    <property type="entry name" value="LysM domain"/>
    <property type="match status" value="1"/>
</dbReference>
<dbReference type="InterPro" id="IPR036779">
    <property type="entry name" value="LysM_dom_sf"/>
</dbReference>
<reference evidence="2" key="1">
    <citation type="journal article" date="2014" name="Front. Microbiol.">
        <title>High frequency of phylogenetically diverse reductive dehalogenase-homologous genes in deep subseafloor sedimentary metagenomes.</title>
        <authorList>
            <person name="Kawai M."/>
            <person name="Futagami T."/>
            <person name="Toyoda A."/>
            <person name="Takaki Y."/>
            <person name="Nishi S."/>
            <person name="Hori S."/>
            <person name="Arai W."/>
            <person name="Tsubouchi T."/>
            <person name="Morono Y."/>
            <person name="Uchiyama I."/>
            <person name="Ito T."/>
            <person name="Fujiyama A."/>
            <person name="Inagaki F."/>
            <person name="Takami H."/>
        </authorList>
    </citation>
    <scope>NUCLEOTIDE SEQUENCE</scope>
    <source>
        <strain evidence="2">Expedition CK06-06</strain>
    </source>
</reference>
<accession>X1U8F4</accession>
<dbReference type="EMBL" id="BARW01018198">
    <property type="protein sequence ID" value="GAI96130.1"/>
    <property type="molecule type" value="Genomic_DNA"/>
</dbReference>
<evidence type="ECO:0000313" key="2">
    <source>
        <dbReference type="EMBL" id="GAI96130.1"/>
    </source>
</evidence>
<protein>
    <recommendedName>
        <fullName evidence="1">LysM domain-containing protein</fullName>
    </recommendedName>
</protein>
<dbReference type="InterPro" id="IPR052196">
    <property type="entry name" value="Bact_Kbp"/>
</dbReference>
<dbReference type="PANTHER" id="PTHR34700:SF4">
    <property type="entry name" value="PHAGE-LIKE ELEMENT PBSX PROTEIN XKDP"/>
    <property type="match status" value="1"/>
</dbReference>
<proteinExistence type="predicted"/>